<accession>A0A2P2IVZ1</accession>
<dbReference type="EMBL" id="GGEC01004912">
    <property type="protein sequence ID" value="MBW85395.1"/>
    <property type="molecule type" value="Transcribed_RNA"/>
</dbReference>
<organism evidence="1">
    <name type="scientific">Rhizophora mucronata</name>
    <name type="common">Asiatic mangrove</name>
    <dbReference type="NCBI Taxonomy" id="61149"/>
    <lineage>
        <taxon>Eukaryota</taxon>
        <taxon>Viridiplantae</taxon>
        <taxon>Streptophyta</taxon>
        <taxon>Embryophyta</taxon>
        <taxon>Tracheophyta</taxon>
        <taxon>Spermatophyta</taxon>
        <taxon>Magnoliopsida</taxon>
        <taxon>eudicotyledons</taxon>
        <taxon>Gunneridae</taxon>
        <taxon>Pentapetalae</taxon>
        <taxon>rosids</taxon>
        <taxon>fabids</taxon>
        <taxon>Malpighiales</taxon>
        <taxon>Rhizophoraceae</taxon>
        <taxon>Rhizophora</taxon>
    </lineage>
</organism>
<proteinExistence type="predicted"/>
<protein>
    <submittedName>
        <fullName evidence="1">Uncharacterized protein</fullName>
    </submittedName>
</protein>
<reference evidence="1" key="1">
    <citation type="submission" date="2018-02" db="EMBL/GenBank/DDBJ databases">
        <title>Rhizophora mucronata_Transcriptome.</title>
        <authorList>
            <person name="Meera S.P."/>
            <person name="Sreeshan A."/>
            <person name="Augustine A."/>
        </authorList>
    </citation>
    <scope>NUCLEOTIDE SEQUENCE</scope>
    <source>
        <tissue evidence="1">Leaf</tissue>
    </source>
</reference>
<sequence>MLKSDQASLNIFLYHVLQLGGSASF</sequence>
<evidence type="ECO:0000313" key="1">
    <source>
        <dbReference type="EMBL" id="MBW85395.1"/>
    </source>
</evidence>
<dbReference type="AlphaFoldDB" id="A0A2P2IVZ1"/>
<name>A0A2P2IVZ1_RHIMU</name>